<evidence type="ECO:0000313" key="7">
    <source>
        <dbReference type="EMBL" id="RGT11997.1"/>
    </source>
</evidence>
<dbReference type="Proteomes" id="UP000284962">
    <property type="component" value="Unassembled WGS sequence"/>
</dbReference>
<dbReference type="EMBL" id="QSFS01000012">
    <property type="protein sequence ID" value="RHA68113.1"/>
    <property type="molecule type" value="Genomic_DNA"/>
</dbReference>
<feature type="domain" description="Nitroreductase" evidence="4">
    <location>
        <begin position="8"/>
        <end position="153"/>
    </location>
</feature>
<gene>
    <name evidence="10" type="ORF">DW885_11410</name>
    <name evidence="9" type="ORF">DW924_11420</name>
    <name evidence="8" type="ORF">DW957_12595</name>
    <name evidence="7" type="ORF">DWX53_00090</name>
    <name evidence="6" type="ORF">DWX78_13565</name>
    <name evidence="11" type="ORF">DWZ24_15205</name>
    <name evidence="5" type="ORF">DXB36_11695</name>
</gene>
<dbReference type="PANTHER" id="PTHR23026">
    <property type="entry name" value="NADPH NITROREDUCTASE"/>
    <property type="match status" value="1"/>
</dbReference>
<evidence type="ECO:0000313" key="13">
    <source>
        <dbReference type="Proteomes" id="UP000283630"/>
    </source>
</evidence>
<keyword evidence="1" id="KW-0285">Flavoprotein</keyword>
<reference evidence="12 13" key="1">
    <citation type="submission" date="2018-08" db="EMBL/GenBank/DDBJ databases">
        <title>A genome reference for cultivated species of the human gut microbiota.</title>
        <authorList>
            <person name="Zou Y."/>
            <person name="Xue W."/>
            <person name="Luo G."/>
        </authorList>
    </citation>
    <scope>NUCLEOTIDE SEQUENCE [LARGE SCALE GENOMIC DNA]</scope>
    <source>
        <strain evidence="7 13">AF19-4AC</strain>
        <strain evidence="6 18">AF21-25</strain>
        <strain evidence="11 17">AF31-13BH</strain>
        <strain evidence="10 14">AM40-15AC</strain>
        <strain evidence="9 16">AM42-8</strain>
        <strain evidence="8 15">AM46-16</strain>
        <strain evidence="5 12">OM03-2</strain>
    </source>
</reference>
<dbReference type="EMBL" id="QRWH01000001">
    <property type="protein sequence ID" value="RGT11997.1"/>
    <property type="molecule type" value="Genomic_DNA"/>
</dbReference>
<dbReference type="EMBL" id="QSEW01000017">
    <property type="protein sequence ID" value="RGZ98454.1"/>
    <property type="molecule type" value="Genomic_DNA"/>
</dbReference>
<name>A0A3E5EL61_9FIRM</name>
<evidence type="ECO:0000313" key="8">
    <source>
        <dbReference type="EMBL" id="RGZ98454.1"/>
    </source>
</evidence>
<keyword evidence="3" id="KW-0560">Oxidoreductase</keyword>
<evidence type="ECO:0000313" key="18">
    <source>
        <dbReference type="Proteomes" id="UP000285981"/>
    </source>
</evidence>
<dbReference type="CDD" id="cd02136">
    <property type="entry name" value="PnbA_NfnB-like"/>
    <property type="match status" value="1"/>
</dbReference>
<dbReference type="SUPFAM" id="SSF55469">
    <property type="entry name" value="FMN-dependent nitroreductase-like"/>
    <property type="match status" value="1"/>
</dbReference>
<sequence length="172" mass="19061">MNEVLNNIYTRRSIRKFKEQDVPKDLVDEIVKAGTYAPSGKNLQTYRFYVMQNADSIKSLQDVVAKGMENPAYTLYGAKTIVLVACEKEAVNGVSDCSCAIENMLLAAHSLGLGACWINQLKYCGDKAEVADYLEGLGIDKDMQVVGMVGMGYPDEEREAAKRQDDLVTYLN</sequence>
<comment type="caution">
    <text evidence="5">The sequence shown here is derived from an EMBL/GenBank/DDBJ whole genome shotgun (WGS) entry which is preliminary data.</text>
</comment>
<dbReference type="Proteomes" id="UP000285652">
    <property type="component" value="Unassembled WGS sequence"/>
</dbReference>
<evidence type="ECO:0000259" key="4">
    <source>
        <dbReference type="Pfam" id="PF00881"/>
    </source>
</evidence>
<dbReference type="Proteomes" id="UP000283630">
    <property type="component" value="Unassembled WGS sequence"/>
</dbReference>
<dbReference type="EMBL" id="QSGQ01000008">
    <property type="protein sequence ID" value="RHB37373.1"/>
    <property type="molecule type" value="Genomic_DNA"/>
</dbReference>
<dbReference type="PANTHER" id="PTHR23026:SF90">
    <property type="entry name" value="IODOTYROSINE DEIODINASE 1"/>
    <property type="match status" value="1"/>
</dbReference>
<evidence type="ECO:0000313" key="12">
    <source>
        <dbReference type="Proteomes" id="UP000260841"/>
    </source>
</evidence>
<dbReference type="Proteomes" id="UP000284883">
    <property type="component" value="Unassembled WGS sequence"/>
</dbReference>
<evidence type="ECO:0000256" key="2">
    <source>
        <dbReference type="ARBA" id="ARBA00022643"/>
    </source>
</evidence>
<dbReference type="Proteomes" id="UP000285642">
    <property type="component" value="Unassembled WGS sequence"/>
</dbReference>
<accession>A0A3E5EL61</accession>
<dbReference type="Proteomes" id="UP000260841">
    <property type="component" value="Unassembled WGS sequence"/>
</dbReference>
<evidence type="ECO:0000313" key="6">
    <source>
        <dbReference type="EMBL" id="RGS67938.1"/>
    </source>
</evidence>
<dbReference type="EMBL" id="QRQQ01000019">
    <property type="protein sequence ID" value="RHN13139.1"/>
    <property type="molecule type" value="Genomic_DNA"/>
</dbReference>
<proteinExistence type="predicted"/>
<evidence type="ECO:0000313" key="15">
    <source>
        <dbReference type="Proteomes" id="UP000284962"/>
    </source>
</evidence>
<dbReference type="GO" id="GO:0016491">
    <property type="term" value="F:oxidoreductase activity"/>
    <property type="evidence" value="ECO:0007669"/>
    <property type="project" value="UniProtKB-KW"/>
</dbReference>
<evidence type="ECO:0000256" key="1">
    <source>
        <dbReference type="ARBA" id="ARBA00022630"/>
    </source>
</evidence>
<dbReference type="Proteomes" id="UP000285981">
    <property type="component" value="Unassembled WGS sequence"/>
</dbReference>
<dbReference type="Gene3D" id="3.40.109.10">
    <property type="entry name" value="NADH Oxidase"/>
    <property type="match status" value="1"/>
</dbReference>
<dbReference type="EMBL" id="QRVU01000091">
    <property type="protein sequence ID" value="RGS67938.1"/>
    <property type="molecule type" value="Genomic_DNA"/>
</dbReference>
<evidence type="ECO:0000313" key="9">
    <source>
        <dbReference type="EMBL" id="RHA68113.1"/>
    </source>
</evidence>
<dbReference type="AlphaFoldDB" id="A0A3E5EL61"/>
<dbReference type="Pfam" id="PF00881">
    <property type="entry name" value="Nitroreductase"/>
    <property type="match status" value="1"/>
</dbReference>
<dbReference type="InterPro" id="IPR000415">
    <property type="entry name" value="Nitroreductase-like"/>
</dbReference>
<evidence type="ECO:0000313" key="17">
    <source>
        <dbReference type="Proteomes" id="UP000285652"/>
    </source>
</evidence>
<dbReference type="RefSeq" id="WP_022279402.1">
    <property type="nucleotide sequence ID" value="NZ_CABJBB010000006.1"/>
</dbReference>
<keyword evidence="2" id="KW-0288">FMN</keyword>
<dbReference type="EMBL" id="QSVB01000013">
    <property type="protein sequence ID" value="RGN89691.1"/>
    <property type="molecule type" value="Genomic_DNA"/>
</dbReference>
<dbReference type="InterPro" id="IPR050627">
    <property type="entry name" value="Nitroreductase/BluB"/>
</dbReference>
<evidence type="ECO:0000256" key="3">
    <source>
        <dbReference type="ARBA" id="ARBA00023002"/>
    </source>
</evidence>
<dbReference type="InterPro" id="IPR029479">
    <property type="entry name" value="Nitroreductase"/>
</dbReference>
<evidence type="ECO:0000313" key="5">
    <source>
        <dbReference type="EMBL" id="RGN89691.1"/>
    </source>
</evidence>
<evidence type="ECO:0000313" key="16">
    <source>
        <dbReference type="Proteomes" id="UP000285642"/>
    </source>
</evidence>
<evidence type="ECO:0000313" key="11">
    <source>
        <dbReference type="EMBL" id="RHN13139.1"/>
    </source>
</evidence>
<organism evidence="5 12">
    <name type="scientific">Dorea formicigenerans</name>
    <dbReference type="NCBI Taxonomy" id="39486"/>
    <lineage>
        <taxon>Bacteria</taxon>
        <taxon>Bacillati</taxon>
        <taxon>Bacillota</taxon>
        <taxon>Clostridia</taxon>
        <taxon>Lachnospirales</taxon>
        <taxon>Lachnospiraceae</taxon>
        <taxon>Dorea</taxon>
    </lineage>
</organism>
<evidence type="ECO:0000313" key="14">
    <source>
        <dbReference type="Proteomes" id="UP000284883"/>
    </source>
</evidence>
<protein>
    <recommendedName>
        <fullName evidence="4">Nitroreductase domain-containing protein</fullName>
    </recommendedName>
</protein>
<evidence type="ECO:0000313" key="10">
    <source>
        <dbReference type="EMBL" id="RHB37373.1"/>
    </source>
</evidence>